<feature type="region of interest" description="Disordered" evidence="1">
    <location>
        <begin position="1"/>
        <end position="23"/>
    </location>
</feature>
<reference evidence="2 3" key="1">
    <citation type="journal article" date="2023" name="Hortic Res">
        <title>Pangenome of water caltrop reveals structural variations and asymmetric subgenome divergence after allopolyploidization.</title>
        <authorList>
            <person name="Zhang X."/>
            <person name="Chen Y."/>
            <person name="Wang L."/>
            <person name="Yuan Y."/>
            <person name="Fang M."/>
            <person name="Shi L."/>
            <person name="Lu R."/>
            <person name="Comes H.P."/>
            <person name="Ma Y."/>
            <person name="Chen Y."/>
            <person name="Huang G."/>
            <person name="Zhou Y."/>
            <person name="Zheng Z."/>
            <person name="Qiu Y."/>
        </authorList>
    </citation>
    <scope>NUCLEOTIDE SEQUENCE [LARGE SCALE GENOMIC DNA]</scope>
    <source>
        <strain evidence="2">F231</strain>
    </source>
</reference>
<dbReference type="EMBL" id="JAXQNO010000014">
    <property type="protein sequence ID" value="KAK4783783.1"/>
    <property type="molecule type" value="Genomic_DNA"/>
</dbReference>
<keyword evidence="3" id="KW-1185">Reference proteome</keyword>
<feature type="compositionally biased region" description="Basic residues" evidence="1">
    <location>
        <begin position="1"/>
        <end position="12"/>
    </location>
</feature>
<comment type="caution">
    <text evidence="2">The sequence shown here is derived from an EMBL/GenBank/DDBJ whole genome shotgun (WGS) entry which is preliminary data.</text>
</comment>
<evidence type="ECO:0000256" key="1">
    <source>
        <dbReference type="SAM" id="MobiDB-lite"/>
    </source>
</evidence>
<evidence type="ECO:0000313" key="3">
    <source>
        <dbReference type="Proteomes" id="UP001346149"/>
    </source>
</evidence>
<dbReference type="AlphaFoldDB" id="A0AAN7R2U9"/>
<gene>
    <name evidence="2" type="ORF">SAY86_018151</name>
</gene>
<protein>
    <submittedName>
        <fullName evidence="2">Uncharacterized protein</fullName>
    </submittedName>
</protein>
<dbReference type="Proteomes" id="UP001346149">
    <property type="component" value="Unassembled WGS sequence"/>
</dbReference>
<evidence type="ECO:0000313" key="2">
    <source>
        <dbReference type="EMBL" id="KAK4783783.1"/>
    </source>
</evidence>
<accession>A0AAN7R2U9</accession>
<sequence length="216" mass="24443">MTTRRRVRKRTRKSDEPRKVMSVSAKRKLEQLQRTIPGCSGPLEVDSVPELGRSQHPPPVATHWLSVENHDFRLSEWEAARLRVDLEHRARYALRFRSTVQGTREEFVSGAPMQRLGFSLMDGNLWQVRLRNEDPTGVILAQLDPSGLQSGVFKVDSVVSPEHVQNVMERLVLAMSLGMGLVPGSLVNEIIPWRQSGHGMQPGWPWGEAAVLIEQR</sequence>
<organism evidence="2 3">
    <name type="scientific">Trapa natans</name>
    <name type="common">Water chestnut</name>
    <dbReference type="NCBI Taxonomy" id="22666"/>
    <lineage>
        <taxon>Eukaryota</taxon>
        <taxon>Viridiplantae</taxon>
        <taxon>Streptophyta</taxon>
        <taxon>Embryophyta</taxon>
        <taxon>Tracheophyta</taxon>
        <taxon>Spermatophyta</taxon>
        <taxon>Magnoliopsida</taxon>
        <taxon>eudicotyledons</taxon>
        <taxon>Gunneridae</taxon>
        <taxon>Pentapetalae</taxon>
        <taxon>rosids</taxon>
        <taxon>malvids</taxon>
        <taxon>Myrtales</taxon>
        <taxon>Lythraceae</taxon>
        <taxon>Trapa</taxon>
    </lineage>
</organism>
<name>A0AAN7R2U9_TRANT</name>
<proteinExistence type="predicted"/>